<protein>
    <recommendedName>
        <fullName evidence="3">CCHC-type domain-containing protein</fullName>
    </recommendedName>
</protein>
<gene>
    <name evidence="2" type="ORF">Tci_036526</name>
</gene>
<feature type="region of interest" description="Disordered" evidence="1">
    <location>
        <begin position="96"/>
        <end position="139"/>
    </location>
</feature>
<name>A0A6L2LSF3_TANCI</name>
<accession>A0A6L2LSF3</accession>
<dbReference type="AlphaFoldDB" id="A0A6L2LSF3"/>
<dbReference type="EMBL" id="BKCJ010005040">
    <property type="protein sequence ID" value="GEU64548.1"/>
    <property type="molecule type" value="Genomic_DNA"/>
</dbReference>
<comment type="caution">
    <text evidence="2">The sequence shown here is derived from an EMBL/GenBank/DDBJ whole genome shotgun (WGS) entry which is preliminary data.</text>
</comment>
<feature type="compositionally biased region" description="Basic and acidic residues" evidence="1">
    <location>
        <begin position="97"/>
        <end position="109"/>
    </location>
</feature>
<evidence type="ECO:0008006" key="3">
    <source>
        <dbReference type="Google" id="ProtNLM"/>
    </source>
</evidence>
<feature type="compositionally biased region" description="Low complexity" evidence="1">
    <location>
        <begin position="111"/>
        <end position="124"/>
    </location>
</feature>
<evidence type="ECO:0000313" key="2">
    <source>
        <dbReference type="EMBL" id="GEU64548.1"/>
    </source>
</evidence>
<sequence length="192" mass="22228">MTDKYCPRGEIKKLKGELWYLRVKSNDMVSYNQRFQELELLCVRMFPEDLDKVERYVSGLPDVIYGSVVVSRPKSMQEAIEMANELMEKSNNTFTERQAENKRKFDDTSKNNQNQQQQPNKWQNTGRAYTVGSREKKPYGGSKPLFHKCNYHHDGQCAPKCHKCNRVSHLAQDCRSAASANTANNQRGTREV</sequence>
<reference evidence="2" key="1">
    <citation type="journal article" date="2019" name="Sci. Rep.">
        <title>Draft genome of Tanacetum cinerariifolium, the natural source of mosquito coil.</title>
        <authorList>
            <person name="Yamashiro T."/>
            <person name="Shiraishi A."/>
            <person name="Satake H."/>
            <person name="Nakayama K."/>
        </authorList>
    </citation>
    <scope>NUCLEOTIDE SEQUENCE</scope>
</reference>
<organism evidence="2">
    <name type="scientific">Tanacetum cinerariifolium</name>
    <name type="common">Dalmatian daisy</name>
    <name type="synonym">Chrysanthemum cinerariifolium</name>
    <dbReference type="NCBI Taxonomy" id="118510"/>
    <lineage>
        <taxon>Eukaryota</taxon>
        <taxon>Viridiplantae</taxon>
        <taxon>Streptophyta</taxon>
        <taxon>Embryophyta</taxon>
        <taxon>Tracheophyta</taxon>
        <taxon>Spermatophyta</taxon>
        <taxon>Magnoliopsida</taxon>
        <taxon>eudicotyledons</taxon>
        <taxon>Gunneridae</taxon>
        <taxon>Pentapetalae</taxon>
        <taxon>asterids</taxon>
        <taxon>campanulids</taxon>
        <taxon>Asterales</taxon>
        <taxon>Asteraceae</taxon>
        <taxon>Asteroideae</taxon>
        <taxon>Anthemideae</taxon>
        <taxon>Anthemidinae</taxon>
        <taxon>Tanacetum</taxon>
    </lineage>
</organism>
<evidence type="ECO:0000256" key="1">
    <source>
        <dbReference type="SAM" id="MobiDB-lite"/>
    </source>
</evidence>
<proteinExistence type="predicted"/>